<sequence>SDKRIKEVVNKILARNNELKEHTVITLVVAAVLCLVIKGNKGQVHKGVVLADNLIALCKVVDRIIGHQQGPLFLRNILVVRLEIFSKMVRSVFTVVK</sequence>
<organism evidence="1 2">
    <name type="scientific">Trifolium medium</name>
    <dbReference type="NCBI Taxonomy" id="97028"/>
    <lineage>
        <taxon>Eukaryota</taxon>
        <taxon>Viridiplantae</taxon>
        <taxon>Streptophyta</taxon>
        <taxon>Embryophyta</taxon>
        <taxon>Tracheophyta</taxon>
        <taxon>Spermatophyta</taxon>
        <taxon>Magnoliopsida</taxon>
        <taxon>eudicotyledons</taxon>
        <taxon>Gunneridae</taxon>
        <taxon>Pentapetalae</taxon>
        <taxon>rosids</taxon>
        <taxon>fabids</taxon>
        <taxon>Fabales</taxon>
        <taxon>Fabaceae</taxon>
        <taxon>Papilionoideae</taxon>
        <taxon>50 kb inversion clade</taxon>
        <taxon>NPAAA clade</taxon>
        <taxon>Hologalegina</taxon>
        <taxon>IRL clade</taxon>
        <taxon>Trifolieae</taxon>
        <taxon>Trifolium</taxon>
    </lineage>
</organism>
<protein>
    <submittedName>
        <fullName evidence="1">Uncharacterized protein</fullName>
    </submittedName>
</protein>
<comment type="caution">
    <text evidence="1">The sequence shown here is derived from an EMBL/GenBank/DDBJ whole genome shotgun (WGS) entry which is preliminary data.</text>
</comment>
<name>A0A392SQQ8_9FABA</name>
<dbReference type="AlphaFoldDB" id="A0A392SQQ8"/>
<evidence type="ECO:0000313" key="1">
    <source>
        <dbReference type="EMBL" id="MCI51019.1"/>
    </source>
</evidence>
<dbReference type="EMBL" id="LXQA010425510">
    <property type="protein sequence ID" value="MCI51019.1"/>
    <property type="molecule type" value="Genomic_DNA"/>
</dbReference>
<accession>A0A392SQQ8</accession>
<reference evidence="1 2" key="1">
    <citation type="journal article" date="2018" name="Front. Plant Sci.">
        <title>Red Clover (Trifolium pratense) and Zigzag Clover (T. medium) - A Picture of Genomic Similarities and Differences.</title>
        <authorList>
            <person name="Dluhosova J."/>
            <person name="Istvanek J."/>
            <person name="Nedelnik J."/>
            <person name="Repkova J."/>
        </authorList>
    </citation>
    <scope>NUCLEOTIDE SEQUENCE [LARGE SCALE GENOMIC DNA]</scope>
    <source>
        <strain evidence="2">cv. 10/8</strain>
        <tissue evidence="1">Leaf</tissue>
    </source>
</reference>
<proteinExistence type="predicted"/>
<feature type="non-terminal residue" evidence="1">
    <location>
        <position position="1"/>
    </location>
</feature>
<evidence type="ECO:0000313" key="2">
    <source>
        <dbReference type="Proteomes" id="UP000265520"/>
    </source>
</evidence>
<keyword evidence="2" id="KW-1185">Reference proteome</keyword>
<dbReference type="Proteomes" id="UP000265520">
    <property type="component" value="Unassembled WGS sequence"/>
</dbReference>